<dbReference type="RefSeq" id="WP_138225413.1">
    <property type="nucleotide sequence ID" value="NZ_CP040396.1"/>
</dbReference>
<dbReference type="GO" id="GO:0004722">
    <property type="term" value="F:protein serine/threonine phosphatase activity"/>
    <property type="evidence" value="ECO:0007669"/>
    <property type="project" value="InterPro"/>
</dbReference>
<dbReference type="PROSITE" id="PS51746">
    <property type="entry name" value="PPM_2"/>
    <property type="match status" value="1"/>
</dbReference>
<evidence type="ECO:0000313" key="3">
    <source>
        <dbReference type="Proteomes" id="UP000300879"/>
    </source>
</evidence>
<dbReference type="EMBL" id="CP040396">
    <property type="protein sequence ID" value="QCT02369.1"/>
    <property type="molecule type" value="Genomic_DNA"/>
</dbReference>
<protein>
    <submittedName>
        <fullName evidence="2">Protein serine/threonine phosphatase</fullName>
    </submittedName>
</protein>
<dbReference type="Pfam" id="PF13672">
    <property type="entry name" value="PP2C_2"/>
    <property type="match status" value="1"/>
</dbReference>
<dbReference type="KEGG" id="palo:E6C60_1654"/>
<dbReference type="InterPro" id="IPR036457">
    <property type="entry name" value="PPM-type-like_dom_sf"/>
</dbReference>
<dbReference type="OrthoDB" id="9801841at2"/>
<organism evidence="2 3">
    <name type="scientific">Paenibacillus algicola</name>
    <dbReference type="NCBI Taxonomy" id="2565926"/>
    <lineage>
        <taxon>Bacteria</taxon>
        <taxon>Bacillati</taxon>
        <taxon>Bacillota</taxon>
        <taxon>Bacilli</taxon>
        <taxon>Bacillales</taxon>
        <taxon>Paenibacillaceae</taxon>
        <taxon>Paenibacillus</taxon>
    </lineage>
</organism>
<feature type="domain" description="PPM-type phosphatase" evidence="1">
    <location>
        <begin position="4"/>
        <end position="244"/>
    </location>
</feature>
<dbReference type="PANTHER" id="PTHR47992">
    <property type="entry name" value="PROTEIN PHOSPHATASE"/>
    <property type="match status" value="1"/>
</dbReference>
<keyword evidence="3" id="KW-1185">Reference proteome</keyword>
<dbReference type="SUPFAM" id="SSF81606">
    <property type="entry name" value="PP2C-like"/>
    <property type="match status" value="1"/>
</dbReference>
<dbReference type="NCBIfam" id="NF033484">
    <property type="entry name" value="Stp1_PP2C_phos"/>
    <property type="match status" value="1"/>
</dbReference>
<dbReference type="SMART" id="SM00332">
    <property type="entry name" value="PP2Cc"/>
    <property type="match status" value="1"/>
</dbReference>
<dbReference type="AlphaFoldDB" id="A0A4P8XPQ5"/>
<dbReference type="SMART" id="SM00331">
    <property type="entry name" value="PP2C_SIG"/>
    <property type="match status" value="1"/>
</dbReference>
<reference evidence="2 3" key="1">
    <citation type="submission" date="2019-05" db="EMBL/GenBank/DDBJ databases">
        <authorList>
            <person name="Chen C."/>
        </authorList>
    </citation>
    <scope>NUCLEOTIDE SEQUENCE [LARGE SCALE GENOMIC DNA]</scope>
    <source>
        <strain evidence="2 3">HB172198</strain>
    </source>
</reference>
<dbReference type="CDD" id="cd00143">
    <property type="entry name" value="PP2Cc"/>
    <property type="match status" value="1"/>
</dbReference>
<dbReference type="Gene3D" id="3.60.40.10">
    <property type="entry name" value="PPM-type phosphatase domain"/>
    <property type="match status" value="1"/>
</dbReference>
<dbReference type="InterPro" id="IPR015655">
    <property type="entry name" value="PP2C"/>
</dbReference>
<sequence>MINTVHVSHVGRVRQINEDSVLVLQLGHGYTLGIVADGMGGHLAGDTASRLAVQTVAEDFKKLAADLDGEALGAVLTQAILHANEVIYREASGNERLHNMGTTIVAVLLREHRGYIGHIGDSRAYKISGNQVSLLTEDHTLVNELFKNGQITEEELASHPRKNVLIRALGTDSEVEVELRSVELGAGDVLLLCSDGLSNLVNRERMAQVIGSAELPLEDKADRLLQLALLAGGDDNITVALLQHQEEAAGNEQRGGIHDRT</sequence>
<evidence type="ECO:0000259" key="1">
    <source>
        <dbReference type="PROSITE" id="PS51746"/>
    </source>
</evidence>
<dbReference type="Proteomes" id="UP000300879">
    <property type="component" value="Chromosome"/>
</dbReference>
<accession>A0A4P8XPQ5</accession>
<dbReference type="InterPro" id="IPR001932">
    <property type="entry name" value="PPM-type_phosphatase-like_dom"/>
</dbReference>
<gene>
    <name evidence="2" type="ORF">E6C60_1654</name>
</gene>
<evidence type="ECO:0000313" key="2">
    <source>
        <dbReference type="EMBL" id="QCT02369.1"/>
    </source>
</evidence>
<proteinExistence type="predicted"/>
<name>A0A4P8XPQ5_9BACL</name>